<dbReference type="Gene3D" id="1.10.150.240">
    <property type="entry name" value="Putative phosphatase, domain 2"/>
    <property type="match status" value="1"/>
</dbReference>
<dbReference type="SFLD" id="SFLDG01135">
    <property type="entry name" value="C1.5.6:_HAD__Beta-PGM__Phospha"/>
    <property type="match status" value="1"/>
</dbReference>
<dbReference type="GO" id="GO:0005524">
    <property type="term" value="F:ATP binding"/>
    <property type="evidence" value="ECO:0007669"/>
    <property type="project" value="UniProtKB-KW"/>
</dbReference>
<evidence type="ECO:0000313" key="2">
    <source>
        <dbReference type="Proteomes" id="UP000198345"/>
    </source>
</evidence>
<dbReference type="EMBL" id="MUGW01000026">
    <property type="protein sequence ID" value="OXA89940.1"/>
    <property type="molecule type" value="Genomic_DNA"/>
</dbReference>
<dbReference type="RefSeq" id="WP_089050294.1">
    <property type="nucleotide sequence ID" value="NZ_FXTV01000004.1"/>
</dbReference>
<keyword evidence="2" id="KW-1185">Reference proteome</keyword>
<dbReference type="PANTHER" id="PTHR18901">
    <property type="entry name" value="2-DEOXYGLUCOSE-6-PHOSPHATE PHOSPHATASE 2"/>
    <property type="match status" value="1"/>
</dbReference>
<dbReference type="Proteomes" id="UP000198345">
    <property type="component" value="Unassembled WGS sequence"/>
</dbReference>
<gene>
    <name evidence="1" type="ORF">B0A66_13095</name>
</gene>
<dbReference type="InterPro" id="IPR023214">
    <property type="entry name" value="HAD_sf"/>
</dbReference>
<dbReference type="NCBIfam" id="TIGR01549">
    <property type="entry name" value="HAD-SF-IA-v1"/>
    <property type="match status" value="1"/>
</dbReference>
<dbReference type="InterPro" id="IPR023198">
    <property type="entry name" value="PGP-like_dom2"/>
</dbReference>
<keyword evidence="1" id="KW-0067">ATP-binding</keyword>
<name>A0A226H922_9FLAO</name>
<dbReference type="InterPro" id="IPR036412">
    <property type="entry name" value="HAD-like_sf"/>
</dbReference>
<organism evidence="1 2">
    <name type="scientific">Flavobacterium hercynium</name>
    <dbReference type="NCBI Taxonomy" id="387094"/>
    <lineage>
        <taxon>Bacteria</taxon>
        <taxon>Pseudomonadati</taxon>
        <taxon>Bacteroidota</taxon>
        <taxon>Flavobacteriia</taxon>
        <taxon>Flavobacteriales</taxon>
        <taxon>Flavobacteriaceae</taxon>
        <taxon>Flavobacterium</taxon>
    </lineage>
</organism>
<dbReference type="SFLD" id="SFLDS00003">
    <property type="entry name" value="Haloacid_Dehalogenase"/>
    <property type="match status" value="1"/>
</dbReference>
<dbReference type="Gene3D" id="3.40.50.1000">
    <property type="entry name" value="HAD superfamily/HAD-like"/>
    <property type="match status" value="1"/>
</dbReference>
<proteinExistence type="predicted"/>
<keyword evidence="1" id="KW-0547">Nucleotide-binding</keyword>
<dbReference type="SFLD" id="SFLDG01129">
    <property type="entry name" value="C1.5:_HAD__Beta-PGM__Phosphata"/>
    <property type="match status" value="1"/>
</dbReference>
<accession>A0A226H922</accession>
<dbReference type="PANTHER" id="PTHR18901:SF38">
    <property type="entry name" value="PSEUDOURIDINE-5'-PHOSPHATASE"/>
    <property type="match status" value="1"/>
</dbReference>
<dbReference type="InterPro" id="IPR006439">
    <property type="entry name" value="HAD-SF_hydro_IA"/>
</dbReference>
<dbReference type="InterPro" id="IPR041492">
    <property type="entry name" value="HAD_2"/>
</dbReference>
<reference evidence="1 2" key="1">
    <citation type="submission" date="2016-11" db="EMBL/GenBank/DDBJ databases">
        <title>Whole genomes of Flavobacteriaceae.</title>
        <authorList>
            <person name="Stine C."/>
            <person name="Li C."/>
            <person name="Tadesse D."/>
        </authorList>
    </citation>
    <scope>NUCLEOTIDE SEQUENCE [LARGE SCALE GENOMIC DNA]</scope>
    <source>
        <strain evidence="1 2">DSM 18292</strain>
    </source>
</reference>
<dbReference type="NCBIfam" id="TIGR01509">
    <property type="entry name" value="HAD-SF-IA-v3"/>
    <property type="match status" value="1"/>
</dbReference>
<dbReference type="SUPFAM" id="SSF56784">
    <property type="entry name" value="HAD-like"/>
    <property type="match status" value="1"/>
</dbReference>
<protein>
    <submittedName>
        <fullName evidence="1">ABC transporter ATP-binding protein</fullName>
    </submittedName>
</protein>
<dbReference type="AlphaFoldDB" id="A0A226H922"/>
<sequence>MVKTVIFDMDGVLVNSEPLHHEVSLIQFKNLNIEVTNELFATFTGNSNKTIYKKIKDQFNLPHTIEELILAKNTLFLEAFDKKEDLHLMPGVKDLIIDLHNNGVQLIVASSSEMQVIDKVFERFDLNQYFSHKISGNDFPESKPHPAIFLKAASYSSAPKEECIVIEDSTNGIKAANAAGIFCIAYKSEGVDTQDQSLADTIIYTYNDLNYESLKNINS</sequence>
<dbReference type="OrthoDB" id="9797743at2"/>
<comment type="caution">
    <text evidence="1">The sequence shown here is derived from an EMBL/GenBank/DDBJ whole genome shotgun (WGS) entry which is preliminary data.</text>
</comment>
<evidence type="ECO:0000313" key="1">
    <source>
        <dbReference type="EMBL" id="OXA89940.1"/>
    </source>
</evidence>
<dbReference type="Pfam" id="PF13419">
    <property type="entry name" value="HAD_2"/>
    <property type="match status" value="1"/>
</dbReference>